<proteinExistence type="inferred from homology"/>
<dbReference type="GO" id="GO:0000049">
    <property type="term" value="F:tRNA binding"/>
    <property type="evidence" value="ECO:0007669"/>
    <property type="project" value="UniProtKB-UniRule"/>
</dbReference>
<keyword evidence="3 6" id="KW-0694">RNA-binding</keyword>
<organism evidence="9 10">
    <name type="scientific">Candidatus Dojkabacteria bacterium</name>
    <dbReference type="NCBI Taxonomy" id="2099670"/>
    <lineage>
        <taxon>Bacteria</taxon>
        <taxon>Candidatus Dojkabacteria</taxon>
    </lineage>
</organism>
<dbReference type="InterPro" id="IPR023798">
    <property type="entry name" value="Ribosomal_uS7_dom"/>
</dbReference>
<keyword evidence="4 6" id="KW-0689">Ribosomal protein</keyword>
<comment type="caution">
    <text evidence="9">The sequence shown here is derived from an EMBL/GenBank/DDBJ whole genome shotgun (WGS) entry which is preliminary data.</text>
</comment>
<evidence type="ECO:0000259" key="8">
    <source>
        <dbReference type="Pfam" id="PF00177"/>
    </source>
</evidence>
<evidence type="ECO:0000313" key="9">
    <source>
        <dbReference type="EMBL" id="RMD77304.1"/>
    </source>
</evidence>
<dbReference type="GO" id="GO:0003735">
    <property type="term" value="F:structural constituent of ribosome"/>
    <property type="evidence" value="ECO:0007669"/>
    <property type="project" value="InterPro"/>
</dbReference>
<protein>
    <recommendedName>
        <fullName evidence="6">Small ribosomal subunit protein uS7</fullName>
    </recommendedName>
</protein>
<dbReference type="EMBL" id="RFKV01000045">
    <property type="protein sequence ID" value="RMD77304.1"/>
    <property type="molecule type" value="Genomic_DNA"/>
</dbReference>
<dbReference type="InterPro" id="IPR005717">
    <property type="entry name" value="Ribosomal_uS7_bac/org-type"/>
</dbReference>
<dbReference type="GO" id="GO:0006412">
    <property type="term" value="P:translation"/>
    <property type="evidence" value="ECO:0007669"/>
    <property type="project" value="UniProtKB-UniRule"/>
</dbReference>
<dbReference type="AlphaFoldDB" id="A0A3M0Z0L9"/>
<accession>A0A3M0Z0L9</accession>
<dbReference type="SUPFAM" id="SSF47973">
    <property type="entry name" value="Ribosomal protein S7"/>
    <property type="match status" value="1"/>
</dbReference>
<name>A0A3M0Z0L9_9BACT</name>
<dbReference type="CDD" id="cd14869">
    <property type="entry name" value="uS7_Bacteria"/>
    <property type="match status" value="1"/>
</dbReference>
<evidence type="ECO:0000256" key="5">
    <source>
        <dbReference type="ARBA" id="ARBA00023274"/>
    </source>
</evidence>
<feature type="domain" description="Small ribosomal subunit protein uS7" evidence="8">
    <location>
        <begin position="10"/>
        <end position="152"/>
    </location>
</feature>
<keyword evidence="2 6" id="KW-0699">rRNA-binding</keyword>
<comment type="similarity">
    <text evidence="1 6 7">Belongs to the universal ribosomal protein uS7 family.</text>
</comment>
<evidence type="ECO:0000256" key="7">
    <source>
        <dbReference type="RuleBase" id="RU003619"/>
    </source>
</evidence>
<dbReference type="Proteomes" id="UP000269410">
    <property type="component" value="Unassembled WGS sequence"/>
</dbReference>
<dbReference type="PROSITE" id="PS00052">
    <property type="entry name" value="RIBOSOMAL_S7"/>
    <property type="match status" value="1"/>
</dbReference>
<dbReference type="PANTHER" id="PTHR11205">
    <property type="entry name" value="RIBOSOMAL PROTEIN S7"/>
    <property type="match status" value="1"/>
</dbReference>
<evidence type="ECO:0000256" key="3">
    <source>
        <dbReference type="ARBA" id="ARBA00022884"/>
    </source>
</evidence>
<evidence type="ECO:0000256" key="4">
    <source>
        <dbReference type="ARBA" id="ARBA00022980"/>
    </source>
</evidence>
<dbReference type="NCBIfam" id="TIGR01029">
    <property type="entry name" value="rpsG_bact"/>
    <property type="match status" value="1"/>
</dbReference>
<dbReference type="InterPro" id="IPR020606">
    <property type="entry name" value="Ribosomal_uS7_CS"/>
</dbReference>
<dbReference type="PIRSF" id="PIRSF002122">
    <property type="entry name" value="RPS7p_RPS7a_RPS5e_RPS7o"/>
    <property type="match status" value="1"/>
</dbReference>
<dbReference type="HAMAP" id="MF_00480_B">
    <property type="entry name" value="Ribosomal_uS7_B"/>
    <property type="match status" value="1"/>
</dbReference>
<comment type="subunit">
    <text evidence="6">Part of the 30S ribosomal subunit. Contacts proteins S9 and S11.</text>
</comment>
<keyword evidence="5 6" id="KW-0687">Ribonucleoprotein</keyword>
<keyword evidence="6" id="KW-0820">tRNA-binding</keyword>
<evidence type="ECO:0000256" key="2">
    <source>
        <dbReference type="ARBA" id="ARBA00022730"/>
    </source>
</evidence>
<dbReference type="GO" id="GO:0019843">
    <property type="term" value="F:rRNA binding"/>
    <property type="evidence" value="ECO:0007669"/>
    <property type="project" value="UniProtKB-UniRule"/>
</dbReference>
<comment type="function">
    <text evidence="6">One of the primary rRNA binding proteins, it binds directly to 16S rRNA where it nucleates assembly of the head domain of the 30S subunit. Is located at the subunit interface close to the decoding center, probably blocks exit of the E-site tRNA.</text>
</comment>
<dbReference type="InterPro" id="IPR000235">
    <property type="entry name" value="Ribosomal_uS7"/>
</dbReference>
<evidence type="ECO:0000313" key="10">
    <source>
        <dbReference type="Proteomes" id="UP000269410"/>
    </source>
</evidence>
<reference evidence="9 10" key="1">
    <citation type="submission" date="2018-10" db="EMBL/GenBank/DDBJ databases">
        <title>Thermophilic Lithotrophy and Phototrophy in an Intertidal, Iron-rich, Geothermal Spring.</title>
        <authorList>
            <person name="Ward L.M."/>
            <person name="Idei A."/>
            <person name="Nakagawa M."/>
            <person name="Ueno Y."/>
            <person name="Fischer W."/>
            <person name="Mcglynn S.E."/>
        </authorList>
    </citation>
    <scope>NUCLEOTIDE SEQUENCE [LARGE SCALE GENOMIC DNA]</scope>
    <source>
        <strain evidence="9">J137</strain>
    </source>
</reference>
<sequence>MRSKKLKGKIKRSIKPDLVYSSVLVSKLINKVMKDGKKQKSMNIVYAAMQRSASEIKKDPLSVLEVVVENLKPKIEVRSRRVGGANLQVPTPVNPDRQVSLALRWLVEAARKSRKSTEFWISLSKELVSAYNKEGSAYKKKEEVHRMAEANRVFSQFIEQQ</sequence>
<dbReference type="Pfam" id="PF00177">
    <property type="entry name" value="Ribosomal_S7"/>
    <property type="match status" value="1"/>
</dbReference>
<dbReference type="InterPro" id="IPR036823">
    <property type="entry name" value="Ribosomal_uS7_dom_sf"/>
</dbReference>
<dbReference type="GO" id="GO:0015935">
    <property type="term" value="C:small ribosomal subunit"/>
    <property type="evidence" value="ECO:0007669"/>
    <property type="project" value="InterPro"/>
</dbReference>
<evidence type="ECO:0000256" key="1">
    <source>
        <dbReference type="ARBA" id="ARBA00007151"/>
    </source>
</evidence>
<gene>
    <name evidence="6" type="primary">rpsG</name>
    <name evidence="9" type="ORF">D6810_01290</name>
</gene>
<dbReference type="Gene3D" id="1.10.455.10">
    <property type="entry name" value="Ribosomal protein S7 domain"/>
    <property type="match status" value="1"/>
</dbReference>
<evidence type="ECO:0000256" key="6">
    <source>
        <dbReference type="HAMAP-Rule" id="MF_00480"/>
    </source>
</evidence>